<dbReference type="Proteomes" id="UP000046393">
    <property type="component" value="Unplaced"/>
</dbReference>
<reference evidence="2" key="1">
    <citation type="submission" date="2017-02" db="UniProtKB">
        <authorList>
            <consortium name="WormBaseParasite"/>
        </authorList>
    </citation>
    <scope>IDENTIFICATION</scope>
</reference>
<proteinExistence type="predicted"/>
<dbReference type="WBParaSite" id="SMUV_0000195801-mRNA-1">
    <property type="protein sequence ID" value="SMUV_0000195801-mRNA-1"/>
    <property type="gene ID" value="SMUV_0000195801"/>
</dbReference>
<keyword evidence="1" id="KW-1185">Reference proteome</keyword>
<evidence type="ECO:0000313" key="2">
    <source>
        <dbReference type="WBParaSite" id="SMUV_0000195801-mRNA-1"/>
    </source>
</evidence>
<dbReference type="AlphaFoldDB" id="A0A0N5ACS8"/>
<name>A0A0N5ACS8_9BILA</name>
<protein>
    <submittedName>
        <fullName evidence="2">Jun-like transcription factor domain-containing protein</fullName>
    </submittedName>
</protein>
<evidence type="ECO:0000313" key="1">
    <source>
        <dbReference type="Proteomes" id="UP000046393"/>
    </source>
</evidence>
<sequence length="93" mass="9686">MSTPLDLTHGKADAKSFSVTAPGKANVLPSKLFGALPSTSSPSAAALMSPAFSEVVRLLQQAQMSIAAAPNSQNPCSNINFIQFMQEHQNAGI</sequence>
<organism evidence="1 2">
    <name type="scientific">Syphacia muris</name>
    <dbReference type="NCBI Taxonomy" id="451379"/>
    <lineage>
        <taxon>Eukaryota</taxon>
        <taxon>Metazoa</taxon>
        <taxon>Ecdysozoa</taxon>
        <taxon>Nematoda</taxon>
        <taxon>Chromadorea</taxon>
        <taxon>Rhabditida</taxon>
        <taxon>Spirurina</taxon>
        <taxon>Oxyuridomorpha</taxon>
        <taxon>Oxyuroidea</taxon>
        <taxon>Oxyuridae</taxon>
        <taxon>Syphacia</taxon>
    </lineage>
</organism>
<accession>A0A0N5ACS8</accession>